<feature type="compositionally biased region" description="Low complexity" evidence="2">
    <location>
        <begin position="210"/>
        <end position="233"/>
    </location>
</feature>
<feature type="region of interest" description="Disordered" evidence="2">
    <location>
        <begin position="194"/>
        <end position="319"/>
    </location>
</feature>
<keyword evidence="5" id="KW-1185">Reference proteome</keyword>
<dbReference type="STRING" id="1054147.F4PL59"/>
<gene>
    <name evidence="4" type="ORF">DFA_05413</name>
</gene>
<dbReference type="Pfam" id="PF12923">
    <property type="entry name" value="RRP7"/>
    <property type="match status" value="1"/>
</dbReference>
<dbReference type="PANTHER" id="PTHR13191">
    <property type="entry name" value="RIBOSOMAL RNA PROCESSING PROTEIN 7-RELATED"/>
    <property type="match status" value="1"/>
</dbReference>
<feature type="region of interest" description="Disordered" evidence="2">
    <location>
        <begin position="499"/>
        <end position="526"/>
    </location>
</feature>
<name>F4PL59_CACFS</name>
<sequence length="545" mass="61558">MNDWLKERLISTLLINSFKNIYKRKSSKEEVMRMVQKNNSSSKKQLIPTKALKKKIIKKISEVTSSRDEDHVKSDSPSPLEIAASISDIKPILRVKKTTTLTSTSSSSKKEQASAAAAAAAAAASSSPSQKKKVVFSLENNHTQLFHKLKTVVTDIVPSQKTHNKPTATKIEEQQEEVIMTPTKAVVQQQEVEEEQVKQPVEDKKKKKQSVVVTPKEQQPTTSTSTTTTTTNNKKSKKEEAKPVVVVVQEQEEKDIEMKDVQEETEKPVASTNGNAKYARLPKSKQPAAEQPKPKEKEEEKEQQKSKVGHLKSNGVVGTSDSTTTAAVNLQNASISGFNILPVQIHDSQYKQYIYYRKETNKKYPVGRTMFVLNLPTQCKDIESIQLFFQTPDIEQVLFSSETAAEPIPKAAHVVLKDSDSLASLLKDLLKIKLSTQKVLNAEKDLQNLYFEQTVVDFDALQNQLDTYMMEFDKDRLLKNREARANKGVKDEDGFVLVTGKKSSYSGPSLDELKDKEEKKKSKNFYMFQQRQQKKKELDDLRKKF</sequence>
<dbReference type="InterPro" id="IPR040446">
    <property type="entry name" value="RRP7"/>
</dbReference>
<feature type="compositionally biased region" description="Basic and acidic residues" evidence="2">
    <location>
        <begin position="292"/>
        <end position="305"/>
    </location>
</feature>
<dbReference type="Proteomes" id="UP000007797">
    <property type="component" value="Unassembled WGS sequence"/>
</dbReference>
<protein>
    <recommendedName>
        <fullName evidence="3">Ribosomal RNA-processing protein 7 C-terminal domain-containing protein</fullName>
    </recommendedName>
</protein>
<dbReference type="KEGG" id="dfa:DFA_05413"/>
<evidence type="ECO:0000313" key="4">
    <source>
        <dbReference type="EMBL" id="EGG23281.1"/>
    </source>
</evidence>
<organism evidence="4 5">
    <name type="scientific">Cavenderia fasciculata</name>
    <name type="common">Slime mold</name>
    <name type="synonym">Dictyostelium fasciculatum</name>
    <dbReference type="NCBI Taxonomy" id="261658"/>
    <lineage>
        <taxon>Eukaryota</taxon>
        <taxon>Amoebozoa</taxon>
        <taxon>Evosea</taxon>
        <taxon>Eumycetozoa</taxon>
        <taxon>Dictyostelia</taxon>
        <taxon>Acytosteliales</taxon>
        <taxon>Cavenderiaceae</taxon>
        <taxon>Cavenderia</taxon>
    </lineage>
</organism>
<evidence type="ECO:0000256" key="2">
    <source>
        <dbReference type="SAM" id="MobiDB-lite"/>
    </source>
</evidence>
<evidence type="ECO:0000313" key="5">
    <source>
        <dbReference type="Proteomes" id="UP000007797"/>
    </source>
</evidence>
<dbReference type="GeneID" id="14875056"/>
<feature type="domain" description="Ribosomal RNA-processing protein 7 C-terminal" evidence="3">
    <location>
        <begin position="454"/>
        <end position="545"/>
    </location>
</feature>
<evidence type="ECO:0000256" key="1">
    <source>
        <dbReference type="ARBA" id="ARBA00006110"/>
    </source>
</evidence>
<dbReference type="RefSeq" id="XP_004361132.1">
    <property type="nucleotide sequence ID" value="XM_004361075.1"/>
</dbReference>
<dbReference type="AlphaFoldDB" id="F4PL59"/>
<dbReference type="EMBL" id="GL883008">
    <property type="protein sequence ID" value="EGG23281.1"/>
    <property type="molecule type" value="Genomic_DNA"/>
</dbReference>
<dbReference type="GO" id="GO:0006364">
    <property type="term" value="P:rRNA processing"/>
    <property type="evidence" value="ECO:0007669"/>
    <property type="project" value="TreeGrafter"/>
</dbReference>
<dbReference type="OMA" id="VAHIVMN"/>
<dbReference type="GO" id="GO:0032545">
    <property type="term" value="C:CURI complex"/>
    <property type="evidence" value="ECO:0007669"/>
    <property type="project" value="TreeGrafter"/>
</dbReference>
<feature type="compositionally biased region" description="Basic and acidic residues" evidence="2">
    <location>
        <begin position="256"/>
        <end position="267"/>
    </location>
</feature>
<dbReference type="OrthoDB" id="5390at2759"/>
<comment type="similarity">
    <text evidence="1">Belongs to the RRP7 family.</text>
</comment>
<proteinExistence type="inferred from homology"/>
<feature type="compositionally biased region" description="Basic and acidic residues" evidence="2">
    <location>
        <begin position="195"/>
        <end position="204"/>
    </location>
</feature>
<reference evidence="5" key="1">
    <citation type="journal article" date="2011" name="Genome Res.">
        <title>Phylogeny-wide analysis of social amoeba genomes highlights ancient origins for complex intercellular communication.</title>
        <authorList>
            <person name="Heidel A.J."/>
            <person name="Lawal H.M."/>
            <person name="Felder M."/>
            <person name="Schilde C."/>
            <person name="Helps N.R."/>
            <person name="Tunggal B."/>
            <person name="Rivero F."/>
            <person name="John U."/>
            <person name="Schleicher M."/>
            <person name="Eichinger L."/>
            <person name="Platzer M."/>
            <person name="Noegel A.A."/>
            <person name="Schaap P."/>
            <person name="Gloeckner G."/>
        </authorList>
    </citation>
    <scope>NUCLEOTIDE SEQUENCE [LARGE SCALE GENOMIC DNA]</scope>
    <source>
        <strain evidence="5">SH3</strain>
    </source>
</reference>
<feature type="compositionally biased region" description="Basic and acidic residues" evidence="2">
    <location>
        <begin position="511"/>
        <end position="520"/>
    </location>
</feature>
<evidence type="ECO:0000259" key="3">
    <source>
        <dbReference type="Pfam" id="PF12923"/>
    </source>
</evidence>
<accession>F4PL59</accession>
<dbReference type="GO" id="GO:0000028">
    <property type="term" value="P:ribosomal small subunit assembly"/>
    <property type="evidence" value="ECO:0007669"/>
    <property type="project" value="TreeGrafter"/>
</dbReference>
<dbReference type="GO" id="GO:0034456">
    <property type="term" value="C:UTP-C complex"/>
    <property type="evidence" value="ECO:0007669"/>
    <property type="project" value="TreeGrafter"/>
</dbReference>
<dbReference type="PANTHER" id="PTHR13191:SF0">
    <property type="entry name" value="RIBOSOMAL RNA-PROCESSING PROTEIN 7 HOMOLOG A-RELATED"/>
    <property type="match status" value="1"/>
</dbReference>
<dbReference type="InterPro" id="IPR024326">
    <property type="entry name" value="RRP7_C"/>
</dbReference>